<feature type="region of interest" description="Disordered" evidence="1">
    <location>
        <begin position="1"/>
        <end position="38"/>
    </location>
</feature>
<feature type="region of interest" description="Disordered" evidence="1">
    <location>
        <begin position="164"/>
        <end position="196"/>
    </location>
</feature>
<evidence type="ECO:0000313" key="3">
    <source>
        <dbReference type="Proteomes" id="UP001158067"/>
    </source>
</evidence>
<reference evidence="2 3" key="1">
    <citation type="submission" date="2017-05" db="EMBL/GenBank/DDBJ databases">
        <authorList>
            <person name="Varghese N."/>
            <person name="Submissions S."/>
        </authorList>
    </citation>
    <scope>NUCLEOTIDE SEQUENCE [LARGE SCALE GENOMIC DNA]</scope>
    <source>
        <strain evidence="2 3">DSM 25457</strain>
    </source>
</reference>
<proteinExistence type="predicted"/>
<protein>
    <submittedName>
        <fullName evidence="2">Uncharacterized protein</fullName>
    </submittedName>
</protein>
<organism evidence="2 3">
    <name type="scientific">Neorhodopirellula lusitana</name>
    <dbReference type="NCBI Taxonomy" id="445327"/>
    <lineage>
        <taxon>Bacteria</taxon>
        <taxon>Pseudomonadati</taxon>
        <taxon>Planctomycetota</taxon>
        <taxon>Planctomycetia</taxon>
        <taxon>Pirellulales</taxon>
        <taxon>Pirellulaceae</taxon>
        <taxon>Neorhodopirellula</taxon>
    </lineage>
</organism>
<name>A0ABY1PXU4_9BACT</name>
<sequence>MAKPNAANSDGANPNGAMQSQPKHDRPDQPSGDFIASRHTLSGGRHFGQWATGVLLFSVMLGSTGSISTALALENLNSFNGSSSSRMASGSQPGRFTPESTRAVQVVLREGTEVGPIRGRLVVRGQRWRFLVLDQKALDESDVSKLLDGGLARQVLPRHDTVLRRDPANSSSRAGNPLRANPLGSSGALNRGASNQQTAPQAIFDSMQVIENLMLDRIAEAISEDSNDDTWTITGRVTEFQNENRLMILTAYRASPTTPQQ</sequence>
<comment type="caution">
    <text evidence="2">The sequence shown here is derived from an EMBL/GenBank/DDBJ whole genome shotgun (WGS) entry which is preliminary data.</text>
</comment>
<accession>A0ABY1PXU4</accession>
<feature type="compositionally biased region" description="Polar residues" evidence="1">
    <location>
        <begin position="183"/>
        <end position="196"/>
    </location>
</feature>
<dbReference type="RefSeq" id="WP_283431849.1">
    <property type="nucleotide sequence ID" value="NZ_FXUG01000003.1"/>
</dbReference>
<dbReference type="Proteomes" id="UP001158067">
    <property type="component" value="Unassembled WGS sequence"/>
</dbReference>
<dbReference type="EMBL" id="FXUG01000003">
    <property type="protein sequence ID" value="SMP50093.1"/>
    <property type="molecule type" value="Genomic_DNA"/>
</dbReference>
<gene>
    <name evidence="2" type="ORF">SAMN06265222_10334</name>
</gene>
<evidence type="ECO:0000256" key="1">
    <source>
        <dbReference type="SAM" id="MobiDB-lite"/>
    </source>
</evidence>
<feature type="compositionally biased region" description="Polar residues" evidence="1">
    <location>
        <begin position="1"/>
        <end position="21"/>
    </location>
</feature>
<evidence type="ECO:0000313" key="2">
    <source>
        <dbReference type="EMBL" id="SMP50093.1"/>
    </source>
</evidence>
<keyword evidence="3" id="KW-1185">Reference proteome</keyword>